<feature type="domain" description="ABC transmembrane type-1" evidence="7">
    <location>
        <begin position="96"/>
        <end position="288"/>
    </location>
</feature>
<feature type="transmembrane region" description="Helical" evidence="5">
    <location>
        <begin position="100"/>
        <end position="122"/>
    </location>
</feature>
<evidence type="ECO:0000256" key="5">
    <source>
        <dbReference type="RuleBase" id="RU363032"/>
    </source>
</evidence>
<dbReference type="PROSITE" id="PS50928">
    <property type="entry name" value="ABC_TM1"/>
    <property type="match status" value="1"/>
</dbReference>
<dbReference type="Gene3D" id="1.10.3720.10">
    <property type="entry name" value="MetI-like"/>
    <property type="match status" value="1"/>
</dbReference>
<keyword evidence="4 5" id="KW-0472">Membrane</keyword>
<keyword evidence="3 5" id="KW-1133">Transmembrane helix</keyword>
<dbReference type="PANTHER" id="PTHR43879:SF1">
    <property type="entry name" value="GLUCOSE IMPORT SYSTEM PERMEASE PROTEIN GLCU"/>
    <property type="match status" value="1"/>
</dbReference>
<dbReference type="RefSeq" id="WP_353649768.1">
    <property type="nucleotide sequence ID" value="NZ_CP159218.1"/>
</dbReference>
<dbReference type="InterPro" id="IPR035906">
    <property type="entry name" value="MetI-like_sf"/>
</dbReference>
<keyword evidence="5" id="KW-0813">Transport</keyword>
<reference evidence="8" key="1">
    <citation type="submission" date="2024-05" db="EMBL/GenBank/DDBJ databases">
        <authorList>
            <person name="Cai S.Y."/>
            <person name="Jin L.M."/>
            <person name="Li H.R."/>
        </authorList>
    </citation>
    <scope>NUCLEOTIDE SEQUENCE</scope>
    <source>
        <strain evidence="8">A5-74</strain>
    </source>
</reference>
<dbReference type="AlphaFoldDB" id="A0AAU8DQ83"/>
<feature type="transmembrane region" description="Helical" evidence="5">
    <location>
        <begin position="271"/>
        <end position="293"/>
    </location>
</feature>
<proteinExistence type="inferred from homology"/>
<comment type="similarity">
    <text evidence="5">Belongs to the binding-protein-dependent transport system permease family.</text>
</comment>
<gene>
    <name evidence="8" type="ORF">ABLG96_02065</name>
</gene>
<sequence length="302" mass="32753">MTAIPTTAADTTPLAGVPEAPERDQQASTSRATTARTVRYVLLILFLIIILVPAYVMFVTSFKPAAEITTSRSWFLPQNWTLTGWSKAWDTLAAPMGRSLAIATIAAAISSMLGSLNGFVFAKWKFPGANIVFTLFLFGMFLPYPAIMIPLQQMLFNDFGLSQGVTTLIIVHTIFGIPICSLIFRNYYATAVPNEILEAARVDGAGMWRTYTSIVLPVSIPGFVVTLIWQFTSAWNDFLFALFLSSPNNGPATYALQQLSGAQNPDYGSSMAGALIASAPTLVIYIVLGRYFVSGLMSGSVK</sequence>
<feature type="compositionally biased region" description="Low complexity" evidence="6">
    <location>
        <begin position="1"/>
        <end position="15"/>
    </location>
</feature>
<dbReference type="SUPFAM" id="SSF161098">
    <property type="entry name" value="MetI-like"/>
    <property type="match status" value="1"/>
</dbReference>
<dbReference type="CDD" id="cd06261">
    <property type="entry name" value="TM_PBP2"/>
    <property type="match status" value="1"/>
</dbReference>
<evidence type="ECO:0000259" key="7">
    <source>
        <dbReference type="PROSITE" id="PS50928"/>
    </source>
</evidence>
<comment type="subcellular location">
    <subcellularLocation>
        <location evidence="5">Cell membrane</location>
        <topology evidence="5">Multi-pass membrane protein</topology>
    </subcellularLocation>
    <subcellularLocation>
        <location evidence="1">Membrane</location>
        <topology evidence="1">Multi-pass membrane protein</topology>
    </subcellularLocation>
</comment>
<feature type="transmembrane region" description="Helical" evidence="5">
    <location>
        <begin position="208"/>
        <end position="229"/>
    </location>
</feature>
<dbReference type="EMBL" id="CP159218">
    <property type="protein sequence ID" value="XCG64155.1"/>
    <property type="molecule type" value="Genomic_DNA"/>
</dbReference>
<feature type="transmembrane region" description="Helical" evidence="5">
    <location>
        <begin position="129"/>
        <end position="149"/>
    </location>
</feature>
<organism evidence="8">
    <name type="scientific">Nakamurella sp. A5-74</name>
    <dbReference type="NCBI Taxonomy" id="3158264"/>
    <lineage>
        <taxon>Bacteria</taxon>
        <taxon>Bacillati</taxon>
        <taxon>Actinomycetota</taxon>
        <taxon>Actinomycetes</taxon>
        <taxon>Nakamurellales</taxon>
        <taxon>Nakamurellaceae</taxon>
        <taxon>Nakamurella</taxon>
    </lineage>
</organism>
<accession>A0AAU8DQ83</accession>
<dbReference type="PANTHER" id="PTHR43879">
    <property type="entry name" value="ABC TRANSPORTER PERMEASE PROTEIN"/>
    <property type="match status" value="1"/>
</dbReference>
<evidence type="ECO:0000256" key="3">
    <source>
        <dbReference type="ARBA" id="ARBA00022989"/>
    </source>
</evidence>
<feature type="region of interest" description="Disordered" evidence="6">
    <location>
        <begin position="1"/>
        <end position="30"/>
    </location>
</feature>
<keyword evidence="2 5" id="KW-0812">Transmembrane</keyword>
<name>A0AAU8DQ83_9ACTN</name>
<evidence type="ECO:0000256" key="1">
    <source>
        <dbReference type="ARBA" id="ARBA00004141"/>
    </source>
</evidence>
<dbReference type="GO" id="GO:0055085">
    <property type="term" value="P:transmembrane transport"/>
    <property type="evidence" value="ECO:0007669"/>
    <property type="project" value="InterPro"/>
</dbReference>
<evidence type="ECO:0000256" key="2">
    <source>
        <dbReference type="ARBA" id="ARBA00022692"/>
    </source>
</evidence>
<dbReference type="InterPro" id="IPR000515">
    <property type="entry name" value="MetI-like"/>
</dbReference>
<evidence type="ECO:0000256" key="6">
    <source>
        <dbReference type="SAM" id="MobiDB-lite"/>
    </source>
</evidence>
<evidence type="ECO:0000256" key="4">
    <source>
        <dbReference type="ARBA" id="ARBA00023136"/>
    </source>
</evidence>
<evidence type="ECO:0000313" key="8">
    <source>
        <dbReference type="EMBL" id="XCG64155.1"/>
    </source>
</evidence>
<feature type="transmembrane region" description="Helical" evidence="5">
    <location>
        <begin position="40"/>
        <end position="58"/>
    </location>
</feature>
<feature type="transmembrane region" description="Helical" evidence="5">
    <location>
        <begin position="169"/>
        <end position="188"/>
    </location>
</feature>
<dbReference type="Pfam" id="PF00528">
    <property type="entry name" value="BPD_transp_1"/>
    <property type="match status" value="1"/>
</dbReference>
<dbReference type="GO" id="GO:0005886">
    <property type="term" value="C:plasma membrane"/>
    <property type="evidence" value="ECO:0007669"/>
    <property type="project" value="UniProtKB-SubCell"/>
</dbReference>
<protein>
    <submittedName>
        <fullName evidence="8">Carbohydrate ABC transporter permease</fullName>
    </submittedName>
</protein>